<protein>
    <submittedName>
        <fullName evidence="1">Uncharacterized protein</fullName>
    </submittedName>
</protein>
<organism evidence="1 2">
    <name type="scientific">Colletotrichum truncatum</name>
    <name type="common">Anthracnose fungus</name>
    <name type="synonym">Colletotrichum capsici</name>
    <dbReference type="NCBI Taxonomy" id="5467"/>
    <lineage>
        <taxon>Eukaryota</taxon>
        <taxon>Fungi</taxon>
        <taxon>Dikarya</taxon>
        <taxon>Ascomycota</taxon>
        <taxon>Pezizomycotina</taxon>
        <taxon>Sordariomycetes</taxon>
        <taxon>Hypocreomycetidae</taxon>
        <taxon>Glomerellales</taxon>
        <taxon>Glomerellaceae</taxon>
        <taxon>Colletotrichum</taxon>
        <taxon>Colletotrichum truncatum species complex</taxon>
    </lineage>
</organism>
<accession>A0ACC3YZN2</accession>
<keyword evidence="2" id="KW-1185">Reference proteome</keyword>
<sequence>MGTCKTSGCKCPMKKKPYEEVKCTKETKNGGTCTGTYYKYFKWKGSKCDYLGSKEKDTRGCGHATSHKP</sequence>
<evidence type="ECO:0000313" key="2">
    <source>
        <dbReference type="Proteomes" id="UP000805649"/>
    </source>
</evidence>
<gene>
    <name evidence="1" type="ORF">CTRU02_206892</name>
</gene>
<name>A0ACC3YZN2_COLTU</name>
<comment type="caution">
    <text evidence="1">The sequence shown here is derived from an EMBL/GenBank/DDBJ whole genome shotgun (WGS) entry which is preliminary data.</text>
</comment>
<dbReference type="EMBL" id="VUJX02000004">
    <property type="protein sequence ID" value="KAL0937161.1"/>
    <property type="molecule type" value="Genomic_DNA"/>
</dbReference>
<dbReference type="Proteomes" id="UP000805649">
    <property type="component" value="Unassembled WGS sequence"/>
</dbReference>
<evidence type="ECO:0000313" key="1">
    <source>
        <dbReference type="EMBL" id="KAL0937161.1"/>
    </source>
</evidence>
<reference evidence="1 2" key="1">
    <citation type="journal article" date="2020" name="Phytopathology">
        <title>Genome Sequence Resources of Colletotrichum truncatum, C. plurivorum, C. musicola, and C. sojae: Four Species Pathogenic to Soybean (Glycine max).</title>
        <authorList>
            <person name="Rogerio F."/>
            <person name="Boufleur T.R."/>
            <person name="Ciampi-Guillardi M."/>
            <person name="Sukno S.A."/>
            <person name="Thon M.R."/>
            <person name="Massola Junior N.S."/>
            <person name="Baroncelli R."/>
        </authorList>
    </citation>
    <scope>NUCLEOTIDE SEQUENCE [LARGE SCALE GENOMIC DNA]</scope>
    <source>
        <strain evidence="1 2">CMES1059</strain>
    </source>
</reference>
<proteinExistence type="predicted"/>